<comment type="subcellular location">
    <subcellularLocation>
        <location evidence="1">Secreted</location>
    </subcellularLocation>
</comment>
<feature type="chain" id="PRO_5001515364" evidence="4">
    <location>
        <begin position="21"/>
        <end position="224"/>
    </location>
</feature>
<keyword evidence="2" id="KW-0964">Secreted</keyword>
<feature type="region of interest" description="Disordered" evidence="3">
    <location>
        <begin position="91"/>
        <end position="224"/>
    </location>
</feature>
<dbReference type="GO" id="GO:0005576">
    <property type="term" value="C:extracellular region"/>
    <property type="evidence" value="ECO:0007669"/>
    <property type="project" value="UniProtKB-SubCell"/>
</dbReference>
<evidence type="ECO:0000256" key="1">
    <source>
        <dbReference type="ARBA" id="ARBA00004613"/>
    </source>
</evidence>
<proteinExistence type="evidence at transcript level"/>
<dbReference type="InterPro" id="IPR011694">
    <property type="entry name" value="Ixonnexin-like"/>
</dbReference>
<dbReference type="Pfam" id="PF07771">
    <property type="entry name" value="TSGP1"/>
    <property type="match status" value="1"/>
</dbReference>
<feature type="signal peptide" evidence="4">
    <location>
        <begin position="1"/>
        <end position="20"/>
    </location>
</feature>
<reference evidence="5" key="1">
    <citation type="submission" date="2014-03" db="EMBL/GenBank/DDBJ databases">
        <title>The sialotranscriptome of Amblyomma triste, Amblyomma parvum and Amblyomma cajennense ticks, uncovered by 454-based RNA-seq.</title>
        <authorList>
            <person name="Garcia G.R."/>
            <person name="Gardinassi L.G."/>
            <person name="Ribeiro J.M."/>
            <person name="Anatriello E."/>
            <person name="Ferreira B.R."/>
            <person name="Moreira H.N."/>
            <person name="Mafra C."/>
            <person name="Olegario M.M."/>
            <person name="Szabo P.J."/>
            <person name="Miranda-Santos I.K."/>
            <person name="Maruyama S.R."/>
        </authorList>
    </citation>
    <scope>NUCLEOTIDE SEQUENCE</scope>
    <source>
        <strain evidence="5">Uberlandia</strain>
        <tissue evidence="5">Salivary glands</tissue>
    </source>
</reference>
<evidence type="ECO:0000256" key="2">
    <source>
        <dbReference type="ARBA" id="ARBA00022525"/>
    </source>
</evidence>
<feature type="compositionally biased region" description="Pro residues" evidence="3">
    <location>
        <begin position="106"/>
        <end position="116"/>
    </location>
</feature>
<dbReference type="AlphaFoldDB" id="A0A023FEF1"/>
<sequence length="224" mass="22710">MTTYASLVALLALGVAGVSSYVLPTLPPHPLGGCPEEERPPEDRHCNFWCKKDNGQYSEGRYKDGLDCDFGRIETGVCFGGLCHSRRSVQTYGNGTGQEPTGEVPSPAPEAPPPEVPGTEAVTVTVQTGQSTEGPSAPSQAPTTQHQPSPPLGPGSVEPPAEPPKQSPENEPTASSTETPQQSTPNDGAEISDSEGPAGTAGPAGPEGPAGPAGPEGPTGPTGP</sequence>
<name>A0A023FEF1_AMBCJ</name>
<feature type="compositionally biased region" description="Low complexity" evidence="3">
    <location>
        <begin position="195"/>
        <end position="204"/>
    </location>
</feature>
<evidence type="ECO:0000313" key="5">
    <source>
        <dbReference type="EMBL" id="JAC19209.1"/>
    </source>
</evidence>
<evidence type="ECO:0000256" key="4">
    <source>
        <dbReference type="SAM" id="SignalP"/>
    </source>
</evidence>
<protein>
    <submittedName>
        <fullName evidence="5">Uncharacterized protein</fullName>
    </submittedName>
</protein>
<keyword evidence="4" id="KW-0732">Signal</keyword>
<feature type="compositionally biased region" description="Low complexity" evidence="3">
    <location>
        <begin position="117"/>
        <end position="126"/>
    </location>
</feature>
<organism evidence="5">
    <name type="scientific">Amblyomma cajennense</name>
    <name type="common">Cayenne tick</name>
    <name type="synonym">Acarus cajennensis</name>
    <dbReference type="NCBI Taxonomy" id="34607"/>
    <lineage>
        <taxon>Eukaryota</taxon>
        <taxon>Metazoa</taxon>
        <taxon>Ecdysozoa</taxon>
        <taxon>Arthropoda</taxon>
        <taxon>Chelicerata</taxon>
        <taxon>Arachnida</taxon>
        <taxon>Acari</taxon>
        <taxon>Parasitiformes</taxon>
        <taxon>Ixodida</taxon>
        <taxon>Ixodoidea</taxon>
        <taxon>Ixodidae</taxon>
        <taxon>Amblyomminae</taxon>
        <taxon>Amblyomma</taxon>
    </lineage>
</organism>
<evidence type="ECO:0000256" key="3">
    <source>
        <dbReference type="SAM" id="MobiDB-lite"/>
    </source>
</evidence>
<dbReference type="EMBL" id="GBBK01005273">
    <property type="protein sequence ID" value="JAC19209.1"/>
    <property type="molecule type" value="mRNA"/>
</dbReference>
<feature type="compositionally biased region" description="Polar residues" evidence="3">
    <location>
        <begin position="127"/>
        <end position="147"/>
    </location>
</feature>
<accession>A0A023FEF1</accession>
<feature type="compositionally biased region" description="Polar residues" evidence="3">
    <location>
        <begin position="167"/>
        <end position="186"/>
    </location>
</feature>